<dbReference type="Pfam" id="PF13041">
    <property type="entry name" value="PPR_2"/>
    <property type="match status" value="5"/>
</dbReference>
<dbReference type="InterPro" id="IPR051240">
    <property type="entry name" value="Mito_RNA-Proc/Resp"/>
</dbReference>
<dbReference type="PANTHER" id="PTHR47933">
    <property type="entry name" value="PENTATRICOPEPTIDE REPEAT-CONTAINING PROTEIN 1, MITOCHONDRIAL"/>
    <property type="match status" value="1"/>
</dbReference>
<feature type="repeat" description="PPR" evidence="3">
    <location>
        <begin position="550"/>
        <end position="584"/>
    </location>
</feature>
<keyword evidence="2" id="KW-0677">Repeat</keyword>
<dbReference type="InterPro" id="IPR011990">
    <property type="entry name" value="TPR-like_helical_dom_sf"/>
</dbReference>
<gene>
    <name evidence="5" type="ORF">Tci_010874</name>
</gene>
<evidence type="ECO:0000256" key="1">
    <source>
        <dbReference type="ARBA" id="ARBA00007626"/>
    </source>
</evidence>
<dbReference type="Pfam" id="PF01535">
    <property type="entry name" value="PPR"/>
    <property type="match status" value="2"/>
</dbReference>
<dbReference type="Pfam" id="PF12854">
    <property type="entry name" value="PPR_1"/>
    <property type="match status" value="2"/>
</dbReference>
<feature type="repeat" description="PPR" evidence="3">
    <location>
        <begin position="234"/>
        <end position="269"/>
    </location>
</feature>
<feature type="repeat" description="PPR" evidence="3">
    <location>
        <begin position="515"/>
        <end position="549"/>
    </location>
</feature>
<dbReference type="InterPro" id="IPR002885">
    <property type="entry name" value="PPR_rpt"/>
</dbReference>
<name>A0A6L2JPK2_TANCI</name>
<feature type="repeat" description="PPR" evidence="3">
    <location>
        <begin position="480"/>
        <end position="514"/>
    </location>
</feature>
<dbReference type="Pfam" id="PF13966">
    <property type="entry name" value="zf-RVT"/>
    <property type="match status" value="1"/>
</dbReference>
<proteinExistence type="inferred from homology"/>
<protein>
    <submittedName>
        <fullName evidence="5">Pentatricopeptide repeat-containing protein At1g63330-like</fullName>
    </submittedName>
</protein>
<evidence type="ECO:0000313" key="5">
    <source>
        <dbReference type="EMBL" id="GEU38896.1"/>
    </source>
</evidence>
<feature type="repeat" description="PPR" evidence="3">
    <location>
        <begin position="340"/>
        <end position="374"/>
    </location>
</feature>
<evidence type="ECO:0000256" key="2">
    <source>
        <dbReference type="ARBA" id="ARBA00022737"/>
    </source>
</evidence>
<feature type="repeat" description="PPR" evidence="3">
    <location>
        <begin position="128"/>
        <end position="162"/>
    </location>
</feature>
<dbReference type="PROSITE" id="PS51375">
    <property type="entry name" value="PPR"/>
    <property type="match status" value="11"/>
</dbReference>
<sequence length="1363" mass="155815">MATKMLMIIRSNSGFFKFNMRGNLLSTKSLLGKTPFPFSARTTFSAFSLHSNSFCSNVDYYEQHSKSIYQKVANLDDALKLFDQMSQRRPFPSIIKFNQLLHSLTKMKHYSQSVDLFKQMCVLRVPVDNYTMNIVIKCFCQLHRTNDSFMVLGFCFRRGISPDLFTFNTLLNGLVGEERVLGAEIFFKKLIKDKLCEPDVVMYNTMIKGLCKIGNNIIARQLLRLMDERGCKPDVVTYNNIIDSLCKDQMIDDAFKLLKEMVFEKGISPNVITYNCLIDGFCNLGRWDEVSKMLQEMLDVGISPDMHTYNILVDAYCKEGKVEEAEDAINIMLERGIVPDIVTYNSIIDGYCLQGEMSKAKAVFDSMVFRDVIPNVVTYNSLLNGYWKNLKIDEAMLLFHKMNEKGLKPDAVTYNTMLWGLFRVGNCGAARKLFDEMRAKGLKPNECTYRVILEGLCNNNLIEDALSLFHLRGDSKLNSCINVYNILIDGASKCGKLDIARVLFQDLTNQGLLPDVQTYTVMIGGYCKEGLVCDAKQLFLKMDESECPPNNVTYNVLLQGYLRNQYHDDIEMLFHEMEGRHYSLDASTLSLLLDQIAAGLLDSALLELISNEVGEQFVNHFKKFLGESIPVRKLQDIDELFKVKLTQDEALSMTNDVSDGEIKRAMFQIDDNKAPGPDGFSSHFYKKAWDTIGGDICKAVKDSFHKGKILSEINSTVIALVPKIQTHTDVLPAVMNIDNSGSFKYHFGCEQISITHVCFADDLLMFCHGDVESLKVIKETIEEFGTVSGLLPNYNKSTIIFGGVNEKDRQSIFNVVPFRVEKLPVKYLGGPLVTKRIGVKDCKNLVDKVRNRTMSWKNKCLTYAELNDGNLNEGMHLISTGSAPGLQLVASVLESIHVYWATIFLLPQTIINDINGLLKGFLWNQDERASGRAKVAWKNLCKTKTQGGLGLKDLGIWNKDLIIEHLWHVAIEKDSLWVKWVSTYKLKKEVRQHLVTKVGNGDNNTSMWFDNWAGIGAPSDFVSYRDLYDARLKANLRVSEFAKGNNEEWLAEWMSKLPMIYQLPAIALNKNHSDVLMWKRKDGTIGEFSVSQAYYDLQNASSEEKLTTQDKVRRWGSYDMMVCPLCYDDMDSHGHLFFKCEFANNFWRMIKKKIKFQCADMEWQDLITKLSGMQNGNSIGSIFRRLCLAACVYLIWQERNNRVFRDEKRSNDNLFTIFNNIIKWRSTSLKVKKTQAVLSIAEIWDIKLNTSELTLMELFCLYGRLLAKVISVSRALYLGVFLERDEPNNMYRPLPKEMNLTKPNVLPPEEMNRTQLTLLLPEEIMWKELYHTANELNSMPKHIGPKSTYLLTVEGDEQFWHVL</sequence>
<dbReference type="InterPro" id="IPR026960">
    <property type="entry name" value="RVT-Znf"/>
</dbReference>
<dbReference type="GO" id="GO:0003729">
    <property type="term" value="F:mRNA binding"/>
    <property type="evidence" value="ECO:0007669"/>
    <property type="project" value="TreeGrafter"/>
</dbReference>
<dbReference type="SUPFAM" id="SSF81901">
    <property type="entry name" value="HCP-like"/>
    <property type="match status" value="1"/>
</dbReference>
<reference evidence="5" key="1">
    <citation type="journal article" date="2019" name="Sci. Rep.">
        <title>Draft genome of Tanacetum cinerariifolium, the natural source of mosquito coil.</title>
        <authorList>
            <person name="Yamashiro T."/>
            <person name="Shiraishi A."/>
            <person name="Satake H."/>
            <person name="Nakayama K."/>
        </authorList>
    </citation>
    <scope>NUCLEOTIDE SEQUENCE</scope>
</reference>
<feature type="repeat" description="PPR" evidence="3">
    <location>
        <begin position="410"/>
        <end position="444"/>
    </location>
</feature>
<comment type="similarity">
    <text evidence="1">Belongs to the PPR family. P subfamily.</text>
</comment>
<dbReference type="PANTHER" id="PTHR47933:SF45">
    <property type="entry name" value="PENTACOTRIPEPTIDE-REPEAT REGION OF PRORP DOMAIN-CONTAINING PROTEIN"/>
    <property type="match status" value="1"/>
</dbReference>
<organism evidence="5">
    <name type="scientific">Tanacetum cinerariifolium</name>
    <name type="common">Dalmatian daisy</name>
    <name type="synonym">Chrysanthemum cinerariifolium</name>
    <dbReference type="NCBI Taxonomy" id="118510"/>
    <lineage>
        <taxon>Eukaryota</taxon>
        <taxon>Viridiplantae</taxon>
        <taxon>Streptophyta</taxon>
        <taxon>Embryophyta</taxon>
        <taxon>Tracheophyta</taxon>
        <taxon>Spermatophyta</taxon>
        <taxon>Magnoliopsida</taxon>
        <taxon>eudicotyledons</taxon>
        <taxon>Gunneridae</taxon>
        <taxon>Pentapetalae</taxon>
        <taxon>asterids</taxon>
        <taxon>campanulids</taxon>
        <taxon>Asterales</taxon>
        <taxon>Asteraceae</taxon>
        <taxon>Asteroideae</taxon>
        <taxon>Anthemideae</taxon>
        <taxon>Anthemidinae</taxon>
        <taxon>Tanacetum</taxon>
    </lineage>
</organism>
<dbReference type="NCBIfam" id="TIGR00756">
    <property type="entry name" value="PPR"/>
    <property type="match status" value="10"/>
</dbReference>
<feature type="domain" description="Reverse transcriptase zinc-binding" evidence="4">
    <location>
        <begin position="1103"/>
        <end position="1147"/>
    </location>
</feature>
<dbReference type="EMBL" id="BKCJ010001107">
    <property type="protein sequence ID" value="GEU38896.1"/>
    <property type="molecule type" value="Genomic_DNA"/>
</dbReference>
<feature type="repeat" description="PPR" evidence="3">
    <location>
        <begin position="375"/>
        <end position="409"/>
    </location>
</feature>
<accession>A0A6L2JPK2</accession>
<comment type="caution">
    <text evidence="5">The sequence shown here is derived from an EMBL/GenBank/DDBJ whole genome shotgun (WGS) entry which is preliminary data.</text>
</comment>
<feature type="repeat" description="PPR" evidence="3">
    <location>
        <begin position="199"/>
        <end position="233"/>
    </location>
</feature>
<evidence type="ECO:0000256" key="3">
    <source>
        <dbReference type="PROSITE-ProRule" id="PRU00708"/>
    </source>
</evidence>
<feature type="repeat" description="PPR" evidence="3">
    <location>
        <begin position="305"/>
        <end position="339"/>
    </location>
</feature>
<evidence type="ECO:0000259" key="4">
    <source>
        <dbReference type="Pfam" id="PF13966"/>
    </source>
</evidence>
<dbReference type="Gene3D" id="1.25.40.10">
    <property type="entry name" value="Tetratricopeptide repeat domain"/>
    <property type="match status" value="5"/>
</dbReference>
<feature type="repeat" description="PPR" evidence="3">
    <location>
        <begin position="270"/>
        <end position="304"/>
    </location>
</feature>